<dbReference type="EMBL" id="CP022111">
    <property type="protein sequence ID" value="ASG22137.1"/>
    <property type="molecule type" value="Genomic_DNA"/>
</dbReference>
<dbReference type="KEGG" id="nao:Y958_14250"/>
<protein>
    <submittedName>
        <fullName evidence="2">Uncharacterized protein</fullName>
    </submittedName>
</protein>
<evidence type="ECO:0000313" key="3">
    <source>
        <dbReference type="Proteomes" id="UP000197153"/>
    </source>
</evidence>
<feature type="region of interest" description="Disordered" evidence="1">
    <location>
        <begin position="74"/>
        <end position="105"/>
    </location>
</feature>
<dbReference type="Proteomes" id="UP000197153">
    <property type="component" value="Chromosome 2"/>
</dbReference>
<keyword evidence="3" id="KW-1185">Reference proteome</keyword>
<dbReference type="AlphaFoldDB" id="A0A248JTT7"/>
<accession>A0A248JTT7</accession>
<dbReference type="RefSeq" id="WP_088872755.1">
    <property type="nucleotide sequence ID" value="NZ_CP022111.1"/>
</dbReference>
<gene>
    <name evidence="2" type="ORF">Y958_14250</name>
</gene>
<reference evidence="2 3" key="1">
    <citation type="submission" date="2017-06" db="EMBL/GenBank/DDBJ databases">
        <title>Complete genome sequence of Nitrospirillum amazonense strain CBAmC, an endophytic nitrogen-fixing and plant growth-promoting bacterium, isolated from sugarcane.</title>
        <authorList>
            <person name="Schwab S."/>
            <person name="dos Santos Teixeira K.R."/>
            <person name="Simoes Araujo J.L."/>
            <person name="Soares Vidal M."/>
            <person name="Borges de Freitas H.R."/>
            <person name="Rivello Crivelaro A.L."/>
            <person name="Bueno de Camargo Nunes A."/>
            <person name="dos Santos C.M."/>
            <person name="Palmeira da Silva Rosa D."/>
            <person name="da Silva Padilha D."/>
            <person name="da Silva E."/>
            <person name="Araujo Terra L."/>
            <person name="Soares Mendes V."/>
            <person name="Farinelli L."/>
            <person name="Magalhaes Cruz L."/>
            <person name="Baldani J.I."/>
        </authorList>
    </citation>
    <scope>NUCLEOTIDE SEQUENCE [LARGE SCALE GENOMIC DNA]</scope>
    <source>
        <strain evidence="2 3">CBAmC</strain>
    </source>
</reference>
<proteinExistence type="predicted"/>
<evidence type="ECO:0000256" key="1">
    <source>
        <dbReference type="SAM" id="MobiDB-lite"/>
    </source>
</evidence>
<sequence length="105" mass="11570">MSQRIQNQDIARAPAPAAVIIETARHTAGLAVQDGRDVQFFASHSLFQALDGQRFRSVRALERAVSSLEAAIADQRRTRDSRGQIWRSWEGPQLDGNGTDQPEAA</sequence>
<feature type="compositionally biased region" description="Polar residues" evidence="1">
    <location>
        <begin position="96"/>
        <end position="105"/>
    </location>
</feature>
<name>A0A248JTT7_9PROT</name>
<evidence type="ECO:0000313" key="2">
    <source>
        <dbReference type="EMBL" id="ASG22137.1"/>
    </source>
</evidence>
<organism evidence="2 3">
    <name type="scientific">Nitrospirillum viridazoti CBAmc</name>
    <dbReference type="NCBI Taxonomy" id="1441467"/>
    <lineage>
        <taxon>Bacteria</taxon>
        <taxon>Pseudomonadati</taxon>
        <taxon>Pseudomonadota</taxon>
        <taxon>Alphaproteobacteria</taxon>
        <taxon>Rhodospirillales</taxon>
        <taxon>Azospirillaceae</taxon>
        <taxon>Nitrospirillum</taxon>
        <taxon>Nitrospirillum viridazoti</taxon>
    </lineage>
</organism>